<name>A0ABR3IN56_LOXSC</name>
<evidence type="ECO:0000313" key="2">
    <source>
        <dbReference type="Proteomes" id="UP001549920"/>
    </source>
</evidence>
<comment type="caution">
    <text evidence="1">The sequence shown here is derived from an EMBL/GenBank/DDBJ whole genome shotgun (WGS) entry which is preliminary data.</text>
</comment>
<protein>
    <submittedName>
        <fullName evidence="1">Uncharacterized protein</fullName>
    </submittedName>
</protein>
<sequence>MILFLFESWCLSCGPKETRTLLGRESRERSRSPLRGQLPMNSIPNIDIVIVDEGAGSVAVDDEEGAGCGDAGSVDDFISPDAHALFVRGGGRGRRGVRGRGMRTRNLVGSHQWEVGHPLNEIWTTDADVPPELSLLAREVVSRRQRRANDDEDEFFDANDGSDSLLEGQDATFEWSPMDSFRGEEESLKPERTGSTLPFASAYDAFRAYWDNDILSLIVTETNHYAIKIVLYSSESLSYHHQSSSYELYNLGGLIAKKRSLPDNLQVEDKKIEFKGKVVQIHNL</sequence>
<proteinExistence type="predicted"/>
<reference evidence="1 2" key="1">
    <citation type="submission" date="2024-06" db="EMBL/GenBank/DDBJ databases">
        <title>A chromosome-level genome assembly of beet webworm, Loxostege sticticalis.</title>
        <authorList>
            <person name="Zhang Y."/>
        </authorList>
    </citation>
    <scope>NUCLEOTIDE SEQUENCE [LARGE SCALE GENOMIC DNA]</scope>
    <source>
        <strain evidence="1">AQ026</strain>
        <tissue evidence="1">Whole body</tissue>
    </source>
</reference>
<gene>
    <name evidence="1" type="ORF">ABMA27_000358</name>
</gene>
<evidence type="ECO:0000313" key="1">
    <source>
        <dbReference type="EMBL" id="KAL0902504.1"/>
    </source>
</evidence>
<keyword evidence="2" id="KW-1185">Reference proteome</keyword>
<accession>A0ABR3IN56</accession>
<organism evidence="1 2">
    <name type="scientific">Loxostege sticticalis</name>
    <name type="common">Beet webworm moth</name>
    <dbReference type="NCBI Taxonomy" id="481309"/>
    <lineage>
        <taxon>Eukaryota</taxon>
        <taxon>Metazoa</taxon>
        <taxon>Ecdysozoa</taxon>
        <taxon>Arthropoda</taxon>
        <taxon>Hexapoda</taxon>
        <taxon>Insecta</taxon>
        <taxon>Pterygota</taxon>
        <taxon>Neoptera</taxon>
        <taxon>Endopterygota</taxon>
        <taxon>Lepidoptera</taxon>
        <taxon>Glossata</taxon>
        <taxon>Ditrysia</taxon>
        <taxon>Pyraloidea</taxon>
        <taxon>Crambidae</taxon>
        <taxon>Pyraustinae</taxon>
        <taxon>Loxostege</taxon>
    </lineage>
</organism>
<dbReference type="EMBL" id="JBEUOH010000001">
    <property type="protein sequence ID" value="KAL0902504.1"/>
    <property type="molecule type" value="Genomic_DNA"/>
</dbReference>
<dbReference type="Proteomes" id="UP001549920">
    <property type="component" value="Unassembled WGS sequence"/>
</dbReference>